<keyword evidence="3 7" id="KW-0064">Aspartyl protease</keyword>
<evidence type="ECO:0000256" key="1">
    <source>
        <dbReference type="ARBA" id="ARBA00007447"/>
    </source>
</evidence>
<dbReference type="InterPro" id="IPR021109">
    <property type="entry name" value="Peptidase_aspartic_dom_sf"/>
</dbReference>
<proteinExistence type="inferred from homology"/>
<accession>A0AAV3PH90</accession>
<protein>
    <recommendedName>
        <fullName evidence="9">Peptidase A1 domain-containing protein</fullName>
    </recommendedName>
</protein>
<dbReference type="InterPro" id="IPR032861">
    <property type="entry name" value="TAXi_N"/>
</dbReference>
<comment type="similarity">
    <text evidence="1 7">Belongs to the peptidase A1 family.</text>
</comment>
<feature type="chain" id="PRO_5043898583" description="Peptidase A1 domain-containing protein" evidence="8">
    <location>
        <begin position="28"/>
        <end position="475"/>
    </location>
</feature>
<evidence type="ECO:0000313" key="10">
    <source>
        <dbReference type="EMBL" id="GAA0149675.1"/>
    </source>
</evidence>
<dbReference type="InterPro" id="IPR032799">
    <property type="entry name" value="TAXi_C"/>
</dbReference>
<dbReference type="EMBL" id="BAABME010001448">
    <property type="protein sequence ID" value="GAA0149675.1"/>
    <property type="molecule type" value="Genomic_DNA"/>
</dbReference>
<dbReference type="PROSITE" id="PS51767">
    <property type="entry name" value="PEPTIDASE_A1"/>
    <property type="match status" value="1"/>
</dbReference>
<keyword evidence="2 7" id="KW-0645">Protease</keyword>
<feature type="signal peptide" evidence="8">
    <location>
        <begin position="1"/>
        <end position="27"/>
    </location>
</feature>
<dbReference type="CDD" id="cd05476">
    <property type="entry name" value="pepsin_A_like_plant"/>
    <property type="match status" value="1"/>
</dbReference>
<evidence type="ECO:0000256" key="5">
    <source>
        <dbReference type="ARBA" id="ARBA00023180"/>
    </source>
</evidence>
<dbReference type="Pfam" id="PF14541">
    <property type="entry name" value="TAXi_C"/>
    <property type="match status" value="1"/>
</dbReference>
<dbReference type="FunFam" id="2.40.70.10:FF:000033">
    <property type="entry name" value="Aspartyl protease family protein"/>
    <property type="match status" value="1"/>
</dbReference>
<evidence type="ECO:0000313" key="11">
    <source>
        <dbReference type="Proteomes" id="UP001454036"/>
    </source>
</evidence>
<evidence type="ECO:0000256" key="2">
    <source>
        <dbReference type="ARBA" id="ARBA00022670"/>
    </source>
</evidence>
<name>A0AAV3PH90_LITER</name>
<keyword evidence="4 7" id="KW-0378">Hydrolase</keyword>
<keyword evidence="11" id="KW-1185">Reference proteome</keyword>
<evidence type="ECO:0000259" key="9">
    <source>
        <dbReference type="PROSITE" id="PS51767"/>
    </source>
</evidence>
<sequence length="475" mass="52577">MAFFSWCLMFSTLFLLFVAAFLDSTNGDALENYGILGSNHLRRLIQKDGIRYQTMLDKLEYHAMSKRVQEGEVDFQFGTNYKRKAQRRGRGSIVMKIRAGADDGVGQYFVTLKAGTPGGEYQVVADTGSDLSWVHCLNRCGGGDRRQRRRNTTRGRLFCGDYSSSFKTLPCSSTMCKVDLANLFSLVRCPSASAKCLYDYRYADGSAAMGLFANETITVQLTNGREKKLHNTLLGCSQRSKGQTFEIADGVLGLGYSKYSFAVKAAKHYGGKFSYCLVDHLSTKNISNYLSFYSREVTTNSRIKMQHTELILGVLSSFYGVQIEGISIDNVILNIPREVFDANGKGGTILDSGTSLTFLTKPAYLPVIDSLKKSLSNFKKVDLGIGPLGFCFDSTGFQESLIPRLVFHFANGAKFIPHVKSYVIDAAPNVKCLGILSASWPGQSVIGNIMQQEHVWEFDLVNRKLGFSPSTCNVL</sequence>
<dbReference type="InterPro" id="IPR033121">
    <property type="entry name" value="PEPTIDASE_A1"/>
</dbReference>
<dbReference type="PANTHER" id="PTHR47967:SF69">
    <property type="entry name" value="ASPARTIC PROTEINASE NANA, CHLOROPLAST"/>
    <property type="match status" value="1"/>
</dbReference>
<dbReference type="Proteomes" id="UP001454036">
    <property type="component" value="Unassembled WGS sequence"/>
</dbReference>
<dbReference type="PANTHER" id="PTHR47967">
    <property type="entry name" value="OS07G0603500 PROTEIN-RELATED"/>
    <property type="match status" value="1"/>
</dbReference>
<organism evidence="10 11">
    <name type="scientific">Lithospermum erythrorhizon</name>
    <name type="common">Purple gromwell</name>
    <name type="synonym">Lithospermum officinale var. erythrorhizon</name>
    <dbReference type="NCBI Taxonomy" id="34254"/>
    <lineage>
        <taxon>Eukaryota</taxon>
        <taxon>Viridiplantae</taxon>
        <taxon>Streptophyta</taxon>
        <taxon>Embryophyta</taxon>
        <taxon>Tracheophyta</taxon>
        <taxon>Spermatophyta</taxon>
        <taxon>Magnoliopsida</taxon>
        <taxon>eudicotyledons</taxon>
        <taxon>Gunneridae</taxon>
        <taxon>Pentapetalae</taxon>
        <taxon>asterids</taxon>
        <taxon>lamiids</taxon>
        <taxon>Boraginales</taxon>
        <taxon>Boraginaceae</taxon>
        <taxon>Boraginoideae</taxon>
        <taxon>Lithospermeae</taxon>
        <taxon>Lithospermum</taxon>
    </lineage>
</organism>
<evidence type="ECO:0000256" key="6">
    <source>
        <dbReference type="PIRSR" id="PIRSR601461-1"/>
    </source>
</evidence>
<dbReference type="PROSITE" id="PS00141">
    <property type="entry name" value="ASP_PROTEASE"/>
    <property type="match status" value="1"/>
</dbReference>
<evidence type="ECO:0000256" key="3">
    <source>
        <dbReference type="ARBA" id="ARBA00022750"/>
    </source>
</evidence>
<comment type="caution">
    <text evidence="10">The sequence shown here is derived from an EMBL/GenBank/DDBJ whole genome shotgun (WGS) entry which is preliminary data.</text>
</comment>
<evidence type="ECO:0000256" key="7">
    <source>
        <dbReference type="RuleBase" id="RU000454"/>
    </source>
</evidence>
<gene>
    <name evidence="10" type="ORF">LIER_08794</name>
</gene>
<dbReference type="InterPro" id="IPR034161">
    <property type="entry name" value="Pepsin-like_plant"/>
</dbReference>
<evidence type="ECO:0000256" key="4">
    <source>
        <dbReference type="ARBA" id="ARBA00022801"/>
    </source>
</evidence>
<feature type="domain" description="Peptidase A1" evidence="9">
    <location>
        <begin position="108"/>
        <end position="468"/>
    </location>
</feature>
<dbReference type="PRINTS" id="PR00792">
    <property type="entry name" value="PEPSIN"/>
</dbReference>
<dbReference type="InterPro" id="IPR051708">
    <property type="entry name" value="Plant_Aspart_Prot_A1"/>
</dbReference>
<keyword evidence="8" id="KW-0732">Signal</keyword>
<dbReference type="Pfam" id="PF14543">
    <property type="entry name" value="TAXi_N"/>
    <property type="match status" value="1"/>
</dbReference>
<dbReference type="InterPro" id="IPR001461">
    <property type="entry name" value="Aspartic_peptidase_A1"/>
</dbReference>
<dbReference type="InterPro" id="IPR001969">
    <property type="entry name" value="Aspartic_peptidase_AS"/>
</dbReference>
<dbReference type="Gene3D" id="2.40.70.10">
    <property type="entry name" value="Acid Proteases"/>
    <property type="match status" value="2"/>
</dbReference>
<dbReference type="GO" id="GO:0004190">
    <property type="term" value="F:aspartic-type endopeptidase activity"/>
    <property type="evidence" value="ECO:0007669"/>
    <property type="project" value="UniProtKB-KW"/>
</dbReference>
<keyword evidence="5" id="KW-0325">Glycoprotein</keyword>
<feature type="active site" evidence="6">
    <location>
        <position position="126"/>
    </location>
</feature>
<dbReference type="GO" id="GO:0006508">
    <property type="term" value="P:proteolysis"/>
    <property type="evidence" value="ECO:0007669"/>
    <property type="project" value="UniProtKB-KW"/>
</dbReference>
<dbReference type="SUPFAM" id="SSF50630">
    <property type="entry name" value="Acid proteases"/>
    <property type="match status" value="1"/>
</dbReference>
<feature type="active site" evidence="6">
    <location>
        <position position="351"/>
    </location>
</feature>
<evidence type="ECO:0000256" key="8">
    <source>
        <dbReference type="SAM" id="SignalP"/>
    </source>
</evidence>
<dbReference type="AlphaFoldDB" id="A0AAV3PH90"/>
<reference evidence="10 11" key="1">
    <citation type="submission" date="2024-01" db="EMBL/GenBank/DDBJ databases">
        <title>The complete chloroplast genome sequence of Lithospermum erythrorhizon: insights into the phylogenetic relationship among Boraginaceae species and the maternal lineages of purple gromwells.</title>
        <authorList>
            <person name="Okada T."/>
            <person name="Watanabe K."/>
        </authorList>
    </citation>
    <scope>NUCLEOTIDE SEQUENCE [LARGE SCALE GENOMIC DNA]</scope>
</reference>